<organism evidence="1 2">
    <name type="scientific">Heracleum sosnowskyi</name>
    <dbReference type="NCBI Taxonomy" id="360622"/>
    <lineage>
        <taxon>Eukaryota</taxon>
        <taxon>Viridiplantae</taxon>
        <taxon>Streptophyta</taxon>
        <taxon>Embryophyta</taxon>
        <taxon>Tracheophyta</taxon>
        <taxon>Spermatophyta</taxon>
        <taxon>Magnoliopsida</taxon>
        <taxon>eudicotyledons</taxon>
        <taxon>Gunneridae</taxon>
        <taxon>Pentapetalae</taxon>
        <taxon>asterids</taxon>
        <taxon>campanulids</taxon>
        <taxon>Apiales</taxon>
        <taxon>Apiaceae</taxon>
        <taxon>Apioideae</taxon>
        <taxon>apioid superclade</taxon>
        <taxon>Tordylieae</taxon>
        <taxon>Tordyliinae</taxon>
        <taxon>Heracleum</taxon>
    </lineage>
</organism>
<gene>
    <name evidence="1" type="ORF">POM88_047344</name>
</gene>
<dbReference type="PANTHER" id="PTHR24221:SF477">
    <property type="entry name" value="ABC TRANSPORTER B FAMILY MEMBER 20-LIKE"/>
    <property type="match status" value="1"/>
</dbReference>
<comment type="caution">
    <text evidence="1">The sequence shown here is derived from an EMBL/GenBank/DDBJ whole genome shotgun (WGS) entry which is preliminary data.</text>
</comment>
<name>A0AAD8GU55_9APIA</name>
<dbReference type="EMBL" id="JAUIZM010000011">
    <property type="protein sequence ID" value="KAK1354088.1"/>
    <property type="molecule type" value="Genomic_DNA"/>
</dbReference>
<dbReference type="InterPro" id="IPR039421">
    <property type="entry name" value="Type_1_exporter"/>
</dbReference>
<evidence type="ECO:0000313" key="2">
    <source>
        <dbReference type="Proteomes" id="UP001237642"/>
    </source>
</evidence>
<dbReference type="Proteomes" id="UP001237642">
    <property type="component" value="Unassembled WGS sequence"/>
</dbReference>
<protein>
    <submittedName>
        <fullName evidence="1">ABC transporter domain-containing protein</fullName>
    </submittedName>
</protein>
<proteinExistence type="predicted"/>
<reference evidence="1" key="2">
    <citation type="submission" date="2023-05" db="EMBL/GenBank/DDBJ databases">
        <authorList>
            <person name="Schelkunov M.I."/>
        </authorList>
    </citation>
    <scope>NUCLEOTIDE SEQUENCE</scope>
    <source>
        <strain evidence="1">Hsosn_3</strain>
        <tissue evidence="1">Leaf</tissue>
    </source>
</reference>
<reference evidence="1" key="1">
    <citation type="submission" date="2023-02" db="EMBL/GenBank/DDBJ databases">
        <title>Genome of toxic invasive species Heracleum sosnowskyi carries increased number of genes despite the absence of recent whole-genome duplications.</title>
        <authorList>
            <person name="Schelkunov M."/>
            <person name="Shtratnikova V."/>
            <person name="Makarenko M."/>
            <person name="Klepikova A."/>
            <person name="Omelchenko D."/>
            <person name="Novikova G."/>
            <person name="Obukhova E."/>
            <person name="Bogdanov V."/>
            <person name="Penin A."/>
            <person name="Logacheva M."/>
        </authorList>
    </citation>
    <scope>NUCLEOTIDE SEQUENCE</scope>
    <source>
        <strain evidence="1">Hsosn_3</strain>
        <tissue evidence="1">Leaf</tissue>
    </source>
</reference>
<dbReference type="Gene3D" id="3.40.50.300">
    <property type="entry name" value="P-loop containing nucleotide triphosphate hydrolases"/>
    <property type="match status" value="1"/>
</dbReference>
<keyword evidence="2" id="KW-1185">Reference proteome</keyword>
<accession>A0AAD8GU55</accession>
<evidence type="ECO:0000313" key="1">
    <source>
        <dbReference type="EMBL" id="KAK1354088.1"/>
    </source>
</evidence>
<dbReference type="AlphaFoldDB" id="A0AAD8GU55"/>
<dbReference type="PANTHER" id="PTHR24221">
    <property type="entry name" value="ATP-BINDING CASSETTE SUB-FAMILY B"/>
    <property type="match status" value="1"/>
</dbReference>
<dbReference type="GO" id="GO:0016020">
    <property type="term" value="C:membrane"/>
    <property type="evidence" value="ECO:0007669"/>
    <property type="project" value="TreeGrafter"/>
</dbReference>
<dbReference type="GO" id="GO:0042626">
    <property type="term" value="F:ATPase-coupled transmembrane transporter activity"/>
    <property type="evidence" value="ECO:0007669"/>
    <property type="project" value="TreeGrafter"/>
</dbReference>
<sequence>MRVKLEIKEAERIANAHHFISSSPHGYGTHVGMRGDEASSSIQSESSRVVQEALDTLVMGKKTTIILIAHGAAMMRHVDDIVVLNGGRIVEEGSHDMLARNGLYVWLMQPHFGKGMMQRRLI</sequence>
<dbReference type="SUPFAM" id="SSF52540">
    <property type="entry name" value="P-loop containing nucleoside triphosphate hydrolases"/>
    <property type="match status" value="1"/>
</dbReference>
<dbReference type="InterPro" id="IPR027417">
    <property type="entry name" value="P-loop_NTPase"/>
</dbReference>